<dbReference type="EMBL" id="SPMZ01000017">
    <property type="protein sequence ID" value="NMQ18950.1"/>
    <property type="molecule type" value="Genomic_DNA"/>
</dbReference>
<dbReference type="Pfam" id="PF00534">
    <property type="entry name" value="Glycos_transf_1"/>
    <property type="match status" value="1"/>
</dbReference>
<organism evidence="2 3">
    <name type="scientific">Candidatus Competibacter phosphatis</name>
    <dbReference type="NCBI Taxonomy" id="221280"/>
    <lineage>
        <taxon>Bacteria</taxon>
        <taxon>Pseudomonadati</taxon>
        <taxon>Pseudomonadota</taxon>
        <taxon>Gammaproteobacteria</taxon>
        <taxon>Candidatus Competibacteraceae</taxon>
        <taxon>Candidatus Competibacter</taxon>
    </lineage>
</organism>
<reference evidence="2 3" key="1">
    <citation type="submission" date="2019-03" db="EMBL/GenBank/DDBJ databases">
        <title>Metabolic reconstructions from genomes of highly enriched 'Candidatus Accumulibacter' and 'Candidatus Competibacter' bioreactor populations.</title>
        <authorList>
            <person name="Annavajhala M.K."/>
            <person name="Welles L."/>
            <person name="Abbas B."/>
            <person name="Sorokin D."/>
            <person name="Park H."/>
            <person name="Van Loosdrecht M."/>
            <person name="Chandran K."/>
        </authorList>
    </citation>
    <scope>NUCLEOTIDE SEQUENCE [LARGE SCALE GENOMIC DNA]</scope>
    <source>
        <strain evidence="2 3">SBR_G</strain>
    </source>
</reference>
<keyword evidence="3" id="KW-1185">Reference proteome</keyword>
<dbReference type="InterPro" id="IPR001296">
    <property type="entry name" value="Glyco_trans_1"/>
</dbReference>
<comment type="caution">
    <text evidence="2">The sequence shown here is derived from an EMBL/GenBank/DDBJ whole genome shotgun (WGS) entry which is preliminary data.</text>
</comment>
<gene>
    <name evidence="2" type="ORF">E4P82_06840</name>
</gene>
<accession>A0ABX1TKF1</accession>
<name>A0ABX1TKF1_9GAMM</name>
<dbReference type="SUPFAM" id="SSF53756">
    <property type="entry name" value="UDP-Glycosyltransferase/glycogen phosphorylase"/>
    <property type="match status" value="1"/>
</dbReference>
<evidence type="ECO:0000259" key="1">
    <source>
        <dbReference type="Pfam" id="PF00534"/>
    </source>
</evidence>
<evidence type="ECO:0000313" key="3">
    <source>
        <dbReference type="Proteomes" id="UP000760480"/>
    </source>
</evidence>
<evidence type="ECO:0000313" key="2">
    <source>
        <dbReference type="EMBL" id="NMQ18950.1"/>
    </source>
</evidence>
<proteinExistence type="predicted"/>
<feature type="domain" description="Glycosyl transferase family 1" evidence="1">
    <location>
        <begin position="34"/>
        <end position="90"/>
    </location>
</feature>
<dbReference type="Proteomes" id="UP000760480">
    <property type="component" value="Unassembled WGS sequence"/>
</dbReference>
<sequence>MQNSLVIHVNFKNYISDTAWSLAGTSFTMTRGPIACGTACVLTDVGGVNEYAQHEINALLVPPRRPDLFAEAILRLLDQPNLRESLVEAGLETARHFCHRREARETLEFFRSFL</sequence>
<protein>
    <submittedName>
        <fullName evidence="2">Glycosyltransferase</fullName>
    </submittedName>
</protein>
<dbReference type="Gene3D" id="3.40.50.2000">
    <property type="entry name" value="Glycogen Phosphorylase B"/>
    <property type="match status" value="2"/>
</dbReference>